<keyword evidence="1" id="KW-0472">Membrane</keyword>
<evidence type="ECO:0000313" key="3">
    <source>
        <dbReference type="Proteomes" id="UP001169823"/>
    </source>
</evidence>
<name>A0AAW7XRU1_9RHOB</name>
<dbReference type="RefSeq" id="WP_303494518.1">
    <property type="nucleotide sequence ID" value="NZ_JAUOPJ010000003.1"/>
</dbReference>
<reference evidence="2" key="1">
    <citation type="submission" date="2023-07" db="EMBL/GenBank/DDBJ databases">
        <title>Genome content predicts the carbon catabolic preferences of heterotrophic bacteria.</title>
        <authorList>
            <person name="Gralka M."/>
        </authorList>
    </citation>
    <scope>NUCLEOTIDE SEQUENCE</scope>
    <source>
        <strain evidence="2">I2M02</strain>
    </source>
</reference>
<dbReference type="AlphaFoldDB" id="A0AAW7XRU1"/>
<dbReference type="EMBL" id="JAUOPJ010000003">
    <property type="protein sequence ID" value="MDO6456421.1"/>
    <property type="molecule type" value="Genomic_DNA"/>
</dbReference>
<gene>
    <name evidence="2" type="ORF">Q4494_04960</name>
</gene>
<sequence length="102" mass="12074">MRRAGPIRRGRWSAMLGFLRFLVIGFVLMTVLYGLLTVYVRSLTRERLEEEWEKEGSIGERDAYVEEGIKDYERSFRPKLLLLVYILPLIAFCAIFYITNFM</sequence>
<evidence type="ECO:0008006" key="4">
    <source>
        <dbReference type="Google" id="ProtNLM"/>
    </source>
</evidence>
<organism evidence="2 3">
    <name type="scientific">Celeribacter halophilus</name>
    <dbReference type="NCBI Taxonomy" id="576117"/>
    <lineage>
        <taxon>Bacteria</taxon>
        <taxon>Pseudomonadati</taxon>
        <taxon>Pseudomonadota</taxon>
        <taxon>Alphaproteobacteria</taxon>
        <taxon>Rhodobacterales</taxon>
        <taxon>Roseobacteraceae</taxon>
        <taxon>Celeribacter</taxon>
    </lineage>
</organism>
<evidence type="ECO:0000313" key="2">
    <source>
        <dbReference type="EMBL" id="MDO6456421.1"/>
    </source>
</evidence>
<protein>
    <recommendedName>
        <fullName evidence="4">DUF3899 domain-containing protein</fullName>
    </recommendedName>
</protein>
<comment type="caution">
    <text evidence="2">The sequence shown here is derived from an EMBL/GenBank/DDBJ whole genome shotgun (WGS) entry which is preliminary data.</text>
</comment>
<dbReference type="Proteomes" id="UP001169823">
    <property type="component" value="Unassembled WGS sequence"/>
</dbReference>
<keyword evidence="1" id="KW-0812">Transmembrane</keyword>
<evidence type="ECO:0000256" key="1">
    <source>
        <dbReference type="SAM" id="Phobius"/>
    </source>
</evidence>
<accession>A0AAW7XRU1</accession>
<proteinExistence type="predicted"/>
<keyword evidence="1" id="KW-1133">Transmembrane helix</keyword>
<feature type="transmembrane region" description="Helical" evidence="1">
    <location>
        <begin position="12"/>
        <end position="36"/>
    </location>
</feature>
<feature type="transmembrane region" description="Helical" evidence="1">
    <location>
        <begin position="80"/>
        <end position="99"/>
    </location>
</feature>